<evidence type="ECO:0000313" key="8">
    <source>
        <dbReference type="Proteomes" id="UP000630353"/>
    </source>
</evidence>
<dbReference type="PANTHER" id="PTHR42789">
    <property type="entry name" value="D-ISOMER SPECIFIC 2-HYDROXYACID DEHYDROGENASE FAMILY PROTEIN (AFU_ORTHOLOGUE AFUA_6G10090)"/>
    <property type="match status" value="1"/>
</dbReference>
<dbReference type="Proteomes" id="UP000630353">
    <property type="component" value="Unassembled WGS sequence"/>
</dbReference>
<evidence type="ECO:0000256" key="1">
    <source>
        <dbReference type="ARBA" id="ARBA00005854"/>
    </source>
</evidence>
<protein>
    <submittedName>
        <fullName evidence="7">Dehydrogenase</fullName>
    </submittedName>
</protein>
<dbReference type="EMBL" id="BMZS01000008">
    <property type="protein sequence ID" value="GHD55361.1"/>
    <property type="molecule type" value="Genomic_DNA"/>
</dbReference>
<keyword evidence="8" id="KW-1185">Reference proteome</keyword>
<dbReference type="InterPro" id="IPR036291">
    <property type="entry name" value="NAD(P)-bd_dom_sf"/>
</dbReference>
<dbReference type="InterPro" id="IPR006140">
    <property type="entry name" value="D-isomer_DH_NAD-bd"/>
</dbReference>
<sequence length="357" mass="37792">MYARSKTNRGSAAMTAFRVGLSADFTRADGKPTFPSYDLSPLAADGVELVELPRTAVLAPGHVAGFDAIVLLGERMAASSFPGDGRLALVARMGVGFDTVDTAACTANDTALTITPEAVRRPMATTQVCFILALAHNLVAKDRIARTGSLGWPARLDFHGTGLVGRTVGSVGIGNIGAEMFRLLRAFDVRMIAHDPYTDPARFAELGVESVPLEAVFERSDFVTFNCPLNDETRGIGSAALIARMKPTAYLVNTSRGPVVNQKALYHALVEQRIAGAAIDVFDPEPPAAGDPILQLDSVITAPHSLGWTDQMFATMGEVNRGAIADVKAGQIPANVVNRAVLERAGFQAKLAAYAAR</sequence>
<dbReference type="Pfam" id="PF02826">
    <property type="entry name" value="2-Hacid_dh_C"/>
    <property type="match status" value="1"/>
</dbReference>
<comment type="caution">
    <text evidence="7">The sequence shown here is derived from an EMBL/GenBank/DDBJ whole genome shotgun (WGS) entry which is preliminary data.</text>
</comment>
<dbReference type="PANTHER" id="PTHR42789:SF1">
    <property type="entry name" value="D-ISOMER SPECIFIC 2-HYDROXYACID DEHYDROGENASE FAMILY PROTEIN (AFU_ORTHOLOGUE AFUA_6G10090)"/>
    <property type="match status" value="1"/>
</dbReference>
<dbReference type="InterPro" id="IPR050857">
    <property type="entry name" value="D-2-hydroxyacid_DH"/>
</dbReference>
<reference evidence="7" key="2">
    <citation type="submission" date="2020-09" db="EMBL/GenBank/DDBJ databases">
        <authorList>
            <person name="Sun Q."/>
            <person name="Kim S."/>
        </authorList>
    </citation>
    <scope>NUCLEOTIDE SEQUENCE</scope>
    <source>
        <strain evidence="7">KCTC 42651</strain>
    </source>
</reference>
<dbReference type="PROSITE" id="PS00671">
    <property type="entry name" value="D_2_HYDROXYACID_DH_3"/>
    <property type="match status" value="1"/>
</dbReference>
<gene>
    <name evidence="7" type="ORF">GCM10017083_34170</name>
</gene>
<evidence type="ECO:0000313" key="7">
    <source>
        <dbReference type="EMBL" id="GHD55361.1"/>
    </source>
</evidence>
<evidence type="ECO:0000259" key="5">
    <source>
        <dbReference type="Pfam" id="PF00389"/>
    </source>
</evidence>
<dbReference type="SUPFAM" id="SSF51735">
    <property type="entry name" value="NAD(P)-binding Rossmann-fold domains"/>
    <property type="match status" value="1"/>
</dbReference>
<dbReference type="Pfam" id="PF00389">
    <property type="entry name" value="2-Hacid_dh"/>
    <property type="match status" value="1"/>
</dbReference>
<dbReference type="SUPFAM" id="SSF52283">
    <property type="entry name" value="Formate/glycerate dehydrogenase catalytic domain-like"/>
    <property type="match status" value="1"/>
</dbReference>
<dbReference type="GO" id="GO:0051287">
    <property type="term" value="F:NAD binding"/>
    <property type="evidence" value="ECO:0007669"/>
    <property type="project" value="InterPro"/>
</dbReference>
<dbReference type="InterPro" id="IPR006139">
    <property type="entry name" value="D-isomer_2_OHA_DH_cat_dom"/>
</dbReference>
<organism evidence="7 8">
    <name type="scientific">Thalassobaculum fulvum</name>
    <dbReference type="NCBI Taxonomy" id="1633335"/>
    <lineage>
        <taxon>Bacteria</taxon>
        <taxon>Pseudomonadati</taxon>
        <taxon>Pseudomonadota</taxon>
        <taxon>Alphaproteobacteria</taxon>
        <taxon>Rhodospirillales</taxon>
        <taxon>Thalassobaculaceae</taxon>
        <taxon>Thalassobaculum</taxon>
    </lineage>
</organism>
<feature type="domain" description="D-isomer specific 2-hydroxyacid dehydrogenase NAD-binding" evidence="6">
    <location>
        <begin position="130"/>
        <end position="304"/>
    </location>
</feature>
<proteinExistence type="inferred from homology"/>
<feature type="domain" description="D-isomer specific 2-hydroxyacid dehydrogenase catalytic" evidence="5">
    <location>
        <begin position="63"/>
        <end position="338"/>
    </location>
</feature>
<keyword evidence="3" id="KW-0520">NAD</keyword>
<dbReference type="Gene3D" id="3.40.50.720">
    <property type="entry name" value="NAD(P)-binding Rossmann-like Domain"/>
    <property type="match status" value="2"/>
</dbReference>
<evidence type="ECO:0000256" key="3">
    <source>
        <dbReference type="ARBA" id="ARBA00023027"/>
    </source>
</evidence>
<dbReference type="InterPro" id="IPR029753">
    <property type="entry name" value="D-isomer_DH_CS"/>
</dbReference>
<evidence type="ECO:0000256" key="2">
    <source>
        <dbReference type="ARBA" id="ARBA00023002"/>
    </source>
</evidence>
<dbReference type="PROSITE" id="PS00670">
    <property type="entry name" value="D_2_HYDROXYACID_DH_2"/>
    <property type="match status" value="1"/>
</dbReference>
<evidence type="ECO:0000256" key="4">
    <source>
        <dbReference type="RuleBase" id="RU003719"/>
    </source>
</evidence>
<dbReference type="AlphaFoldDB" id="A0A918XTS1"/>
<keyword evidence="2 4" id="KW-0560">Oxidoreductase</keyword>
<reference evidence="7" key="1">
    <citation type="journal article" date="2014" name="Int. J. Syst. Evol. Microbiol.">
        <title>Complete genome sequence of Corynebacterium casei LMG S-19264T (=DSM 44701T), isolated from a smear-ripened cheese.</title>
        <authorList>
            <consortium name="US DOE Joint Genome Institute (JGI-PGF)"/>
            <person name="Walter F."/>
            <person name="Albersmeier A."/>
            <person name="Kalinowski J."/>
            <person name="Ruckert C."/>
        </authorList>
    </citation>
    <scope>NUCLEOTIDE SEQUENCE</scope>
    <source>
        <strain evidence="7">KCTC 42651</strain>
    </source>
</reference>
<comment type="similarity">
    <text evidence="1 4">Belongs to the D-isomer specific 2-hydroxyacid dehydrogenase family.</text>
</comment>
<name>A0A918XTS1_9PROT</name>
<evidence type="ECO:0000259" key="6">
    <source>
        <dbReference type="Pfam" id="PF02826"/>
    </source>
</evidence>
<accession>A0A918XTS1</accession>
<dbReference type="GO" id="GO:0016616">
    <property type="term" value="F:oxidoreductase activity, acting on the CH-OH group of donors, NAD or NADP as acceptor"/>
    <property type="evidence" value="ECO:0007669"/>
    <property type="project" value="InterPro"/>
</dbReference>